<evidence type="ECO:0000313" key="2">
    <source>
        <dbReference type="EMBL" id="CAE17193.1"/>
    </source>
</evidence>
<dbReference type="Pfam" id="PF16363">
    <property type="entry name" value="GDP_Man_Dehyd"/>
    <property type="match status" value="1"/>
</dbReference>
<organism evidence="2 3">
    <name type="scientific">Photorhabdus laumondii subsp. laumondii (strain DSM 15139 / CIP 105565 / TT01)</name>
    <name type="common">Photorhabdus luminescens subsp. laumondii</name>
    <dbReference type="NCBI Taxonomy" id="243265"/>
    <lineage>
        <taxon>Bacteria</taxon>
        <taxon>Pseudomonadati</taxon>
        <taxon>Pseudomonadota</taxon>
        <taxon>Gammaproteobacteria</taxon>
        <taxon>Enterobacterales</taxon>
        <taxon>Morganellaceae</taxon>
        <taxon>Photorhabdus</taxon>
    </lineage>
</organism>
<evidence type="ECO:0000313" key="3">
    <source>
        <dbReference type="Proteomes" id="UP000002514"/>
    </source>
</evidence>
<dbReference type="KEGG" id="plu:plu4821"/>
<name>Q7MY67_PHOLL</name>
<protein>
    <submittedName>
        <fullName evidence="2">WblV protein</fullName>
    </submittedName>
</protein>
<dbReference type="HOGENOM" id="CLU_2570823_0_0_6"/>
<sequence>MKALITGITGQDGSYLTNFLLEKEQREGMIYGNISELPENPIANAIVAMKEEAKLKTGSILMNALNSLIKNNILVTGKRIR</sequence>
<feature type="domain" description="NAD(P)-binding" evidence="1">
    <location>
        <begin position="4"/>
        <end position="46"/>
    </location>
</feature>
<gene>
    <name evidence="2" type="primary">wblV</name>
    <name evidence="2" type="ordered locus">plu4821</name>
</gene>
<dbReference type="Proteomes" id="UP000002514">
    <property type="component" value="Chromosome"/>
</dbReference>
<proteinExistence type="predicted"/>
<keyword evidence="3" id="KW-1185">Reference proteome</keyword>
<dbReference type="EMBL" id="BX571875">
    <property type="protein sequence ID" value="CAE17193.1"/>
    <property type="molecule type" value="Genomic_DNA"/>
</dbReference>
<dbReference type="AlphaFoldDB" id="Q7MY67"/>
<dbReference type="InterPro" id="IPR016040">
    <property type="entry name" value="NAD(P)-bd_dom"/>
</dbReference>
<reference evidence="3" key="1">
    <citation type="journal article" date="2003" name="Nat. Biotechnol.">
        <title>The genome sequence of the entomopathogenic bacterium Photorhabdus luminescens.</title>
        <authorList>
            <person name="Duchaud E."/>
            <person name="Rusniok C."/>
            <person name="Frangeul L."/>
            <person name="Buchrieser C."/>
            <person name="Givaudan A."/>
            <person name="Taourit S."/>
            <person name="Bocs S."/>
            <person name="Boursaux-Eude C."/>
            <person name="Chandler M."/>
            <person name="Charles J.-F."/>
            <person name="Dassa E."/>
            <person name="Derose R."/>
            <person name="Derzelle S."/>
            <person name="Freyssinet G."/>
            <person name="Gaudriault S."/>
            <person name="Medigue C."/>
            <person name="Lanois A."/>
            <person name="Powell K."/>
            <person name="Siguier P."/>
            <person name="Vincent R."/>
            <person name="Wingate V."/>
            <person name="Zouine M."/>
            <person name="Glaser P."/>
            <person name="Boemare N."/>
            <person name="Danchin A."/>
            <person name="Kunst F."/>
        </authorList>
    </citation>
    <scope>NUCLEOTIDE SEQUENCE [LARGE SCALE GENOMIC DNA]</scope>
    <source>
        <strain evidence="3">DSM 15139 / CIP 105565 / TT01</strain>
    </source>
</reference>
<dbReference type="Gene3D" id="3.40.50.720">
    <property type="entry name" value="NAD(P)-binding Rossmann-like Domain"/>
    <property type="match status" value="1"/>
</dbReference>
<dbReference type="eggNOG" id="COG1089">
    <property type="taxonomic scope" value="Bacteria"/>
</dbReference>
<accession>Q7MY67</accession>
<evidence type="ECO:0000259" key="1">
    <source>
        <dbReference type="Pfam" id="PF16363"/>
    </source>
</evidence>
<dbReference type="STRING" id="243265.plu4821"/>